<sequence length="32" mass="3555">MMAPCKFGLARYHPSSSCLLGQHLCLHPLSKK</sequence>
<reference evidence="1" key="1">
    <citation type="submission" date="2019-03" db="EMBL/GenBank/DDBJ databases">
        <title>WGS assembly of Setaria viridis.</title>
        <authorList>
            <person name="Huang P."/>
            <person name="Jenkins J."/>
            <person name="Grimwood J."/>
            <person name="Barry K."/>
            <person name="Healey A."/>
            <person name="Mamidi S."/>
            <person name="Sreedasyam A."/>
            <person name="Shu S."/>
            <person name="Feldman M."/>
            <person name="Wu J."/>
            <person name="Yu Y."/>
            <person name="Chen C."/>
            <person name="Johnson J."/>
            <person name="Rokhsar D."/>
            <person name="Baxter I."/>
            <person name="Schmutz J."/>
            <person name="Brutnell T."/>
            <person name="Kellogg E."/>
        </authorList>
    </citation>
    <scope>NUCLEOTIDE SEQUENCE [LARGE SCALE GENOMIC DNA]</scope>
</reference>
<dbReference type="EMBL" id="CM016554">
    <property type="protein sequence ID" value="TKW23991.1"/>
    <property type="molecule type" value="Genomic_DNA"/>
</dbReference>
<dbReference type="AlphaFoldDB" id="A0A4U6V4B1"/>
<gene>
    <name evidence="1" type="ORF">SEVIR_3G023450v2</name>
</gene>
<protein>
    <submittedName>
        <fullName evidence="1">Uncharacterized protein</fullName>
    </submittedName>
</protein>
<keyword evidence="2" id="KW-1185">Reference proteome</keyword>
<dbReference type="Gramene" id="TKW23991">
    <property type="protein sequence ID" value="TKW23991"/>
    <property type="gene ID" value="SEVIR_3G023450v2"/>
</dbReference>
<dbReference type="Proteomes" id="UP000298652">
    <property type="component" value="Chromosome 3"/>
</dbReference>
<accession>A0A4U6V4B1</accession>
<evidence type="ECO:0000313" key="2">
    <source>
        <dbReference type="Proteomes" id="UP000298652"/>
    </source>
</evidence>
<proteinExistence type="predicted"/>
<organism evidence="1 2">
    <name type="scientific">Setaria viridis</name>
    <name type="common">Green bristlegrass</name>
    <name type="synonym">Setaria italica subsp. viridis</name>
    <dbReference type="NCBI Taxonomy" id="4556"/>
    <lineage>
        <taxon>Eukaryota</taxon>
        <taxon>Viridiplantae</taxon>
        <taxon>Streptophyta</taxon>
        <taxon>Embryophyta</taxon>
        <taxon>Tracheophyta</taxon>
        <taxon>Spermatophyta</taxon>
        <taxon>Magnoliopsida</taxon>
        <taxon>Liliopsida</taxon>
        <taxon>Poales</taxon>
        <taxon>Poaceae</taxon>
        <taxon>PACMAD clade</taxon>
        <taxon>Panicoideae</taxon>
        <taxon>Panicodae</taxon>
        <taxon>Paniceae</taxon>
        <taxon>Cenchrinae</taxon>
        <taxon>Setaria</taxon>
    </lineage>
</organism>
<name>A0A4U6V4B1_SETVI</name>
<evidence type="ECO:0000313" key="1">
    <source>
        <dbReference type="EMBL" id="TKW23991.1"/>
    </source>
</evidence>